<dbReference type="Proteomes" id="UP000694867">
    <property type="component" value="Unplaced"/>
</dbReference>
<dbReference type="RefSeq" id="XP_028967527.1">
    <property type="nucleotide sequence ID" value="XM_029111694.1"/>
</dbReference>
<organism evidence="2 3">
    <name type="scientific">Galendromus occidentalis</name>
    <name type="common">western predatory mite</name>
    <dbReference type="NCBI Taxonomy" id="34638"/>
    <lineage>
        <taxon>Eukaryota</taxon>
        <taxon>Metazoa</taxon>
        <taxon>Ecdysozoa</taxon>
        <taxon>Arthropoda</taxon>
        <taxon>Chelicerata</taxon>
        <taxon>Arachnida</taxon>
        <taxon>Acari</taxon>
        <taxon>Parasitiformes</taxon>
        <taxon>Mesostigmata</taxon>
        <taxon>Gamasina</taxon>
        <taxon>Phytoseioidea</taxon>
        <taxon>Phytoseiidae</taxon>
        <taxon>Typhlodrominae</taxon>
        <taxon>Galendromus</taxon>
    </lineage>
</organism>
<feature type="signal peptide" evidence="1">
    <location>
        <begin position="1"/>
        <end position="16"/>
    </location>
</feature>
<gene>
    <name evidence="3" type="primary">LOC114828265</name>
</gene>
<proteinExistence type="predicted"/>
<keyword evidence="2" id="KW-1185">Reference proteome</keyword>
<accession>A0AAJ7SGU8</accession>
<sequence>MKPMLLPLLLFANVAAGDSNTVGSTVAKSRPVYFSPGNTNVIGTSSVAASSKRHGGTRIFELRSTLPPIIIPKNYTTKIINNETVYEHVYPEEVQGKQKFGVRKALRQGAGAMSALLNTVSGGLAAVGGGFLLYATMLGMFGENFLNGAPGLPPLGSPLGAATLGHPGGPIAGYPGVLPDAPDQNLDKGLPRIPGYPPIQKRNGEWIQPRGIPQLRVEEVKMLRQAMEPFMSTLRSLKEVDYPEQIFRVLHVDDFECKQRTICEIEQYLAGKGVAGFLLNFLSPRIPGMDKYHNAIATALRHQNCGVVFRSCPETIGQRLLRIIGIH</sequence>
<evidence type="ECO:0000313" key="2">
    <source>
        <dbReference type="Proteomes" id="UP000694867"/>
    </source>
</evidence>
<protein>
    <submittedName>
        <fullName evidence="3">Uncharacterized protein LOC114828265</fullName>
    </submittedName>
</protein>
<dbReference type="GeneID" id="114828265"/>
<feature type="chain" id="PRO_5042587403" evidence="1">
    <location>
        <begin position="17"/>
        <end position="327"/>
    </location>
</feature>
<reference evidence="3" key="1">
    <citation type="submission" date="2025-08" db="UniProtKB">
        <authorList>
            <consortium name="RefSeq"/>
        </authorList>
    </citation>
    <scope>IDENTIFICATION</scope>
</reference>
<keyword evidence="1" id="KW-0732">Signal</keyword>
<dbReference type="AlphaFoldDB" id="A0AAJ7SGU8"/>
<evidence type="ECO:0000313" key="3">
    <source>
        <dbReference type="RefSeq" id="XP_028967527.1"/>
    </source>
</evidence>
<name>A0AAJ7SGU8_9ACAR</name>
<dbReference type="KEGG" id="goe:114828265"/>
<evidence type="ECO:0000256" key="1">
    <source>
        <dbReference type="SAM" id="SignalP"/>
    </source>
</evidence>